<dbReference type="SUPFAM" id="SSF52172">
    <property type="entry name" value="CheY-like"/>
    <property type="match status" value="1"/>
</dbReference>
<dbReference type="EMBL" id="RMBX01000002">
    <property type="protein sequence ID" value="RPD42413.1"/>
    <property type="molecule type" value="Genomic_DNA"/>
</dbReference>
<dbReference type="InterPro" id="IPR011006">
    <property type="entry name" value="CheY-like_superfamily"/>
</dbReference>
<gene>
    <name evidence="4" type="ORF">EG028_04340</name>
</gene>
<proteinExistence type="predicted"/>
<dbReference type="CDD" id="cd00156">
    <property type="entry name" value="REC"/>
    <property type="match status" value="1"/>
</dbReference>
<dbReference type="InterPro" id="IPR050595">
    <property type="entry name" value="Bact_response_regulator"/>
</dbReference>
<evidence type="ECO:0000313" key="4">
    <source>
        <dbReference type="EMBL" id="RPD42413.1"/>
    </source>
</evidence>
<keyword evidence="1 2" id="KW-0597">Phosphoprotein</keyword>
<dbReference type="PROSITE" id="PS50110">
    <property type="entry name" value="RESPONSE_REGULATORY"/>
    <property type="match status" value="1"/>
</dbReference>
<dbReference type="PANTHER" id="PTHR44591">
    <property type="entry name" value="STRESS RESPONSE REGULATOR PROTEIN 1"/>
    <property type="match status" value="1"/>
</dbReference>
<evidence type="ECO:0000259" key="3">
    <source>
        <dbReference type="PROSITE" id="PS50110"/>
    </source>
</evidence>
<evidence type="ECO:0000256" key="1">
    <source>
        <dbReference type="ARBA" id="ARBA00022553"/>
    </source>
</evidence>
<protein>
    <submittedName>
        <fullName evidence="4">Response regulator</fullName>
    </submittedName>
</protein>
<evidence type="ECO:0000313" key="5">
    <source>
        <dbReference type="Proteomes" id="UP000279089"/>
    </source>
</evidence>
<dbReference type="GO" id="GO:0000160">
    <property type="term" value="P:phosphorelay signal transduction system"/>
    <property type="evidence" value="ECO:0007669"/>
    <property type="project" value="InterPro"/>
</dbReference>
<comment type="caution">
    <text evidence="4">The sequence shown here is derived from an EMBL/GenBank/DDBJ whole genome shotgun (WGS) entry which is preliminary data.</text>
</comment>
<feature type="domain" description="Response regulatory" evidence="3">
    <location>
        <begin position="51"/>
        <end position="175"/>
    </location>
</feature>
<dbReference type="Proteomes" id="UP000279089">
    <property type="component" value="Unassembled WGS sequence"/>
</dbReference>
<feature type="modified residue" description="4-aspartylphosphate" evidence="2">
    <location>
        <position position="106"/>
    </location>
</feature>
<evidence type="ECO:0000256" key="2">
    <source>
        <dbReference type="PROSITE-ProRule" id="PRU00169"/>
    </source>
</evidence>
<dbReference type="AlphaFoldDB" id="A0A3N4N452"/>
<accession>A0A3N4N452</accession>
<keyword evidence="5" id="KW-1185">Reference proteome</keyword>
<sequence>MRRNYEPAYRIRKKEDLIGNNAFEAVGFEEKPTYFMELFDNIHEMEHTNKVVYVIDDDEIFHFIVKKMFGLQGWDVSVNSFLSAEDAIEDLTSFAANNLPCLIILDMNMQRMNGWDFIEAFRGFKNKLPQDVPIIMCSSSMNIQDLEKVRKTPELMAYITKPLDRSKMKEIEKYL</sequence>
<dbReference type="OrthoDB" id="1121174at2"/>
<reference evidence="5" key="1">
    <citation type="submission" date="2018-11" db="EMBL/GenBank/DDBJ databases">
        <title>Chitinophaga lutea sp.nov., isolate from arsenic contaminated soil.</title>
        <authorList>
            <person name="Zong Y."/>
        </authorList>
    </citation>
    <scope>NUCLEOTIDE SEQUENCE [LARGE SCALE GENOMIC DNA]</scope>
    <source>
        <strain evidence="5">YLT18</strain>
    </source>
</reference>
<organism evidence="4 5">
    <name type="scientific">Chitinophaga barathri</name>
    <dbReference type="NCBI Taxonomy" id="1647451"/>
    <lineage>
        <taxon>Bacteria</taxon>
        <taxon>Pseudomonadati</taxon>
        <taxon>Bacteroidota</taxon>
        <taxon>Chitinophagia</taxon>
        <taxon>Chitinophagales</taxon>
        <taxon>Chitinophagaceae</taxon>
        <taxon>Chitinophaga</taxon>
    </lineage>
</organism>
<dbReference type="Gene3D" id="3.40.50.2300">
    <property type="match status" value="1"/>
</dbReference>
<dbReference type="PANTHER" id="PTHR44591:SF3">
    <property type="entry name" value="RESPONSE REGULATORY DOMAIN-CONTAINING PROTEIN"/>
    <property type="match status" value="1"/>
</dbReference>
<dbReference type="SMART" id="SM00448">
    <property type="entry name" value="REC"/>
    <property type="match status" value="1"/>
</dbReference>
<name>A0A3N4N452_9BACT</name>
<dbReference type="Pfam" id="PF00072">
    <property type="entry name" value="Response_reg"/>
    <property type="match status" value="1"/>
</dbReference>
<dbReference type="InterPro" id="IPR001789">
    <property type="entry name" value="Sig_transdc_resp-reg_receiver"/>
</dbReference>